<dbReference type="EMBL" id="JAIWYP010000009">
    <property type="protein sequence ID" value="KAH3770264.1"/>
    <property type="molecule type" value="Genomic_DNA"/>
</dbReference>
<name>A0A9D4E1D4_DREPO</name>
<gene>
    <name evidence="1" type="ORF">DPMN_171548</name>
</gene>
<accession>A0A9D4E1D4</accession>
<dbReference type="AlphaFoldDB" id="A0A9D4E1D4"/>
<sequence>MNPREAKELENLFASYIAALIENINRRFCESSPVLEAFNIFDPMMVPDQREEIRYYGQTQMQVLAEHYFRDKPEEGDRYLKVP</sequence>
<reference evidence="1" key="1">
    <citation type="journal article" date="2019" name="bioRxiv">
        <title>The Genome of the Zebra Mussel, Dreissena polymorpha: A Resource for Invasive Species Research.</title>
        <authorList>
            <person name="McCartney M.A."/>
            <person name="Auch B."/>
            <person name="Kono T."/>
            <person name="Mallez S."/>
            <person name="Zhang Y."/>
            <person name="Obille A."/>
            <person name="Becker A."/>
            <person name="Abrahante J.E."/>
            <person name="Garbe J."/>
            <person name="Badalamenti J.P."/>
            <person name="Herman A."/>
            <person name="Mangelson H."/>
            <person name="Liachko I."/>
            <person name="Sullivan S."/>
            <person name="Sone E.D."/>
            <person name="Koren S."/>
            <person name="Silverstein K.A.T."/>
            <person name="Beckman K.B."/>
            <person name="Gohl D.M."/>
        </authorList>
    </citation>
    <scope>NUCLEOTIDE SEQUENCE</scope>
    <source>
        <strain evidence="1">Duluth1</strain>
        <tissue evidence="1">Whole animal</tissue>
    </source>
</reference>
<organism evidence="1 2">
    <name type="scientific">Dreissena polymorpha</name>
    <name type="common">Zebra mussel</name>
    <name type="synonym">Mytilus polymorpha</name>
    <dbReference type="NCBI Taxonomy" id="45954"/>
    <lineage>
        <taxon>Eukaryota</taxon>
        <taxon>Metazoa</taxon>
        <taxon>Spiralia</taxon>
        <taxon>Lophotrochozoa</taxon>
        <taxon>Mollusca</taxon>
        <taxon>Bivalvia</taxon>
        <taxon>Autobranchia</taxon>
        <taxon>Heteroconchia</taxon>
        <taxon>Euheterodonta</taxon>
        <taxon>Imparidentia</taxon>
        <taxon>Neoheterodontei</taxon>
        <taxon>Myida</taxon>
        <taxon>Dreissenoidea</taxon>
        <taxon>Dreissenidae</taxon>
        <taxon>Dreissena</taxon>
    </lineage>
</organism>
<comment type="caution">
    <text evidence="1">The sequence shown here is derived from an EMBL/GenBank/DDBJ whole genome shotgun (WGS) entry which is preliminary data.</text>
</comment>
<keyword evidence="2" id="KW-1185">Reference proteome</keyword>
<evidence type="ECO:0000313" key="1">
    <source>
        <dbReference type="EMBL" id="KAH3770264.1"/>
    </source>
</evidence>
<protein>
    <submittedName>
        <fullName evidence="1">Uncharacterized protein</fullName>
    </submittedName>
</protein>
<evidence type="ECO:0000313" key="2">
    <source>
        <dbReference type="Proteomes" id="UP000828390"/>
    </source>
</evidence>
<reference evidence="1" key="2">
    <citation type="submission" date="2020-11" db="EMBL/GenBank/DDBJ databases">
        <authorList>
            <person name="McCartney M.A."/>
            <person name="Auch B."/>
            <person name="Kono T."/>
            <person name="Mallez S."/>
            <person name="Becker A."/>
            <person name="Gohl D.M."/>
            <person name="Silverstein K.A.T."/>
            <person name="Koren S."/>
            <person name="Bechman K.B."/>
            <person name="Herman A."/>
            <person name="Abrahante J.E."/>
            <person name="Garbe J."/>
        </authorList>
    </citation>
    <scope>NUCLEOTIDE SEQUENCE</scope>
    <source>
        <strain evidence="1">Duluth1</strain>
        <tissue evidence="1">Whole animal</tissue>
    </source>
</reference>
<dbReference type="Proteomes" id="UP000828390">
    <property type="component" value="Unassembled WGS sequence"/>
</dbReference>
<proteinExistence type="predicted"/>